<sequence length="263" mass="31067">MFLKSTDHKKYYDKDLVYLAELMLRWPFECYLKICHELFSKSLKIFVVTETYTSPNGEQINIIIEYNPSYITFDYIMKYFNIIAFKKKNVVSIERKREEYTYLPSSDLVRTPFQLCTMENINKLAAQLSYAICLTAHDRYYSDFNPVNVSSAIHEKEPNKKIYSGSKNKADWEIPSNILWSNNRSIPQRLSRQAKDLTQVKEFITKKREQGITEAKQLARLIDSFFPGLLTDQELGELLPARPQRNIKYESQRKRGQRLRKVT</sequence>
<dbReference type="RefSeq" id="WP_144307323.1">
    <property type="nucleotide sequence ID" value="NZ_QMIF01000022.1"/>
</dbReference>
<evidence type="ECO:0000313" key="2">
    <source>
        <dbReference type="Proteomes" id="UP000434052"/>
    </source>
</evidence>
<protein>
    <submittedName>
        <fullName evidence="1">Uncharacterized protein</fullName>
    </submittedName>
</protein>
<organism evidence="1 2">
    <name type="scientific">Oceanidesulfovibrio marinus</name>
    <dbReference type="NCBI Taxonomy" id="370038"/>
    <lineage>
        <taxon>Bacteria</taxon>
        <taxon>Pseudomonadati</taxon>
        <taxon>Thermodesulfobacteriota</taxon>
        <taxon>Desulfovibrionia</taxon>
        <taxon>Desulfovibrionales</taxon>
        <taxon>Desulfovibrionaceae</taxon>
        <taxon>Oceanidesulfovibrio</taxon>
    </lineage>
</organism>
<accession>A0A6P1ZA95</accession>
<reference evidence="1 2" key="1">
    <citation type="submission" date="2018-06" db="EMBL/GenBank/DDBJ databases">
        <title>Complete genome of Desulfovibrio marinus P48SEP.</title>
        <authorList>
            <person name="Crispim J.S."/>
            <person name="Vidigal P.M.P."/>
            <person name="Silva L.C.F."/>
            <person name="Araujo L.C."/>
            <person name="Laguardia C.N."/>
            <person name="Dias R.S."/>
            <person name="Sousa M.P."/>
            <person name="Paula S.O."/>
            <person name="Silva C."/>
        </authorList>
    </citation>
    <scope>NUCLEOTIDE SEQUENCE [LARGE SCALE GENOMIC DNA]</scope>
    <source>
        <strain evidence="1 2">P48SEP</strain>
    </source>
</reference>
<dbReference type="EMBL" id="QMIF01000022">
    <property type="protein sequence ID" value="TVM30533.1"/>
    <property type="molecule type" value="Genomic_DNA"/>
</dbReference>
<gene>
    <name evidence="1" type="ORF">DQK91_20735</name>
</gene>
<name>A0A6P1ZA95_9BACT</name>
<evidence type="ECO:0000313" key="1">
    <source>
        <dbReference type="EMBL" id="TVM30533.1"/>
    </source>
</evidence>
<proteinExistence type="predicted"/>
<comment type="caution">
    <text evidence="1">The sequence shown here is derived from an EMBL/GenBank/DDBJ whole genome shotgun (WGS) entry which is preliminary data.</text>
</comment>
<dbReference type="Proteomes" id="UP000434052">
    <property type="component" value="Unassembled WGS sequence"/>
</dbReference>
<dbReference type="AlphaFoldDB" id="A0A6P1ZA95"/>